<sequence>MENTIQVAAADHPIKSVTVFKSEKGEVVRTFNLDLKAGQNKIEITGLPSTINTDSVRVSGLGDTHLFDVVCHTVAPVQTDSETAQDGTKSLKERQISLQNAKAVYQREAELLYSYAKTLTGEHVKPEQMTAFLTGYGEQSRKNSAAVEAIDREIASIDAEIAKAKYKVATKVGSSWGTVTVVIGTDIDDSIELKLTYIVGQVSWTPTYELHAQTVKGKPSNTVSLQYRAKVKQLTGEDWTNASLTISTVSSDTSAKSIPEVAPVKIKAQTAGHGLHRPLRPLIHGGNTAIRPQALASSQRGLSSKDFAYSRSEALTSASVIPETGSELDQDLSSIFGDSLSFLTEPTTVVTETPMAISYSVHGKSTIPSDAQDHQVSIAVLPFEAQISYVTIPRIEPRVYLQCEVENTSEYRLLPGPVSIILDDSYVSKTSVNDVNTGDTFSCTLGDDTSTKVTYTRTSKTVKSGGGSFVEAINTTTYTTHISIHNKHQFPIEHLIVKDVIPTSDDKRVKVILRKPEGLAGAKDGEVLDLGASAVSNAGLKVGWVKSTIWEGGEKEGKFEWKWNVDSGAKVKLEAEWEVNAPADVTTTEVVVR</sequence>
<gene>
    <name evidence="1" type="ORF">BDN72DRAFT_863410</name>
</gene>
<name>A0ACD3A7Y2_9AGAR</name>
<organism evidence="1 2">
    <name type="scientific">Pluteus cervinus</name>
    <dbReference type="NCBI Taxonomy" id="181527"/>
    <lineage>
        <taxon>Eukaryota</taxon>
        <taxon>Fungi</taxon>
        <taxon>Dikarya</taxon>
        <taxon>Basidiomycota</taxon>
        <taxon>Agaricomycotina</taxon>
        <taxon>Agaricomycetes</taxon>
        <taxon>Agaricomycetidae</taxon>
        <taxon>Agaricales</taxon>
        <taxon>Pluteineae</taxon>
        <taxon>Pluteaceae</taxon>
        <taxon>Pluteus</taxon>
    </lineage>
</organism>
<accession>A0ACD3A7Y2</accession>
<keyword evidence="2" id="KW-1185">Reference proteome</keyword>
<evidence type="ECO:0000313" key="1">
    <source>
        <dbReference type="EMBL" id="TFK61692.1"/>
    </source>
</evidence>
<protein>
    <submittedName>
        <fullName evidence="1">Uncharacterized protein</fullName>
    </submittedName>
</protein>
<proteinExistence type="predicted"/>
<evidence type="ECO:0000313" key="2">
    <source>
        <dbReference type="Proteomes" id="UP000308600"/>
    </source>
</evidence>
<dbReference type="EMBL" id="ML208637">
    <property type="protein sequence ID" value="TFK61692.1"/>
    <property type="molecule type" value="Genomic_DNA"/>
</dbReference>
<dbReference type="Proteomes" id="UP000308600">
    <property type="component" value="Unassembled WGS sequence"/>
</dbReference>
<reference evidence="1 2" key="1">
    <citation type="journal article" date="2019" name="Nat. Ecol. Evol.">
        <title>Megaphylogeny resolves global patterns of mushroom evolution.</title>
        <authorList>
            <person name="Varga T."/>
            <person name="Krizsan K."/>
            <person name="Foldi C."/>
            <person name="Dima B."/>
            <person name="Sanchez-Garcia M."/>
            <person name="Sanchez-Ramirez S."/>
            <person name="Szollosi G.J."/>
            <person name="Szarkandi J.G."/>
            <person name="Papp V."/>
            <person name="Albert L."/>
            <person name="Andreopoulos W."/>
            <person name="Angelini C."/>
            <person name="Antonin V."/>
            <person name="Barry K.W."/>
            <person name="Bougher N.L."/>
            <person name="Buchanan P."/>
            <person name="Buyck B."/>
            <person name="Bense V."/>
            <person name="Catcheside P."/>
            <person name="Chovatia M."/>
            <person name="Cooper J."/>
            <person name="Damon W."/>
            <person name="Desjardin D."/>
            <person name="Finy P."/>
            <person name="Geml J."/>
            <person name="Haridas S."/>
            <person name="Hughes K."/>
            <person name="Justo A."/>
            <person name="Karasinski D."/>
            <person name="Kautmanova I."/>
            <person name="Kiss B."/>
            <person name="Kocsube S."/>
            <person name="Kotiranta H."/>
            <person name="LaButti K.M."/>
            <person name="Lechner B.E."/>
            <person name="Liimatainen K."/>
            <person name="Lipzen A."/>
            <person name="Lukacs Z."/>
            <person name="Mihaltcheva S."/>
            <person name="Morgado L.N."/>
            <person name="Niskanen T."/>
            <person name="Noordeloos M.E."/>
            <person name="Ohm R.A."/>
            <person name="Ortiz-Santana B."/>
            <person name="Ovrebo C."/>
            <person name="Racz N."/>
            <person name="Riley R."/>
            <person name="Savchenko A."/>
            <person name="Shiryaev A."/>
            <person name="Soop K."/>
            <person name="Spirin V."/>
            <person name="Szebenyi C."/>
            <person name="Tomsovsky M."/>
            <person name="Tulloss R.E."/>
            <person name="Uehling J."/>
            <person name="Grigoriev I.V."/>
            <person name="Vagvolgyi C."/>
            <person name="Papp T."/>
            <person name="Martin F.M."/>
            <person name="Miettinen O."/>
            <person name="Hibbett D.S."/>
            <person name="Nagy L.G."/>
        </authorList>
    </citation>
    <scope>NUCLEOTIDE SEQUENCE [LARGE SCALE GENOMIC DNA]</scope>
    <source>
        <strain evidence="1 2">NL-1719</strain>
    </source>
</reference>